<evidence type="ECO:0000256" key="1">
    <source>
        <dbReference type="SAM" id="SignalP"/>
    </source>
</evidence>
<dbReference type="Pfam" id="PF01476">
    <property type="entry name" value="LysM"/>
    <property type="match status" value="5"/>
</dbReference>
<dbReference type="Gene3D" id="3.10.350.10">
    <property type="entry name" value="LysM domain"/>
    <property type="match status" value="4"/>
</dbReference>
<accession>A0ABU5QLH6</accession>
<name>A0ABU5QLH6_9BACT</name>
<dbReference type="PANTHER" id="PTHR33734">
    <property type="entry name" value="LYSM DOMAIN-CONTAINING GPI-ANCHORED PROTEIN 2"/>
    <property type="match status" value="1"/>
</dbReference>
<evidence type="ECO:0000313" key="4">
    <source>
        <dbReference type="Proteomes" id="UP001304671"/>
    </source>
</evidence>
<dbReference type="PANTHER" id="PTHR33734:SF22">
    <property type="entry name" value="MEMBRANE-BOUND LYTIC MUREIN TRANSGLYCOSYLASE D"/>
    <property type="match status" value="1"/>
</dbReference>
<dbReference type="RefSeq" id="WP_323248274.1">
    <property type="nucleotide sequence ID" value="NZ_JAYFUL010000009.1"/>
</dbReference>
<feature type="domain" description="LysM" evidence="2">
    <location>
        <begin position="532"/>
        <end position="576"/>
    </location>
</feature>
<dbReference type="Pfam" id="PF01464">
    <property type="entry name" value="SLT"/>
    <property type="match status" value="1"/>
</dbReference>
<dbReference type="InterPro" id="IPR008258">
    <property type="entry name" value="Transglycosylase_SLT_dom_1"/>
</dbReference>
<gene>
    <name evidence="3" type="ORF">VB264_07955</name>
</gene>
<feature type="domain" description="LysM" evidence="2">
    <location>
        <begin position="660"/>
        <end position="703"/>
    </location>
</feature>
<dbReference type="SUPFAM" id="SSF54106">
    <property type="entry name" value="LysM domain"/>
    <property type="match status" value="4"/>
</dbReference>
<evidence type="ECO:0000313" key="3">
    <source>
        <dbReference type="EMBL" id="MEA5257714.1"/>
    </source>
</evidence>
<keyword evidence="4" id="KW-1185">Reference proteome</keyword>
<evidence type="ECO:0000259" key="2">
    <source>
        <dbReference type="PROSITE" id="PS51782"/>
    </source>
</evidence>
<sequence length="780" mass="88196">MNKYFLVVLMLFSYTLSRAQSLPRSIKVGAINVKYDSYAKGIIEKEIQSLNNNRKYLDVLVDKMALHFPVIEKILADAGIPDEIKYLCVQESVFDPDAISISGAVGYWQFKSETAKEIGLRVDGIVDERKHLAASTKAAAIYLNRSNSLLNNWMTTVLSYRIGQGAIKNHPATDWANKKEITVTNTTDWYLLRFLAHRYLLEIEYNKVKNNAKSDFLYEYSNSRGKSITEIANELSVAPSVIAVNNVWLKSSTVPKDKDYIVYVPMTLQKYKEMSQNNANPKNDGNKNSTNDLGFPVLVRLTQGNSKTEPIYFEINGKKGIMAIEGDTPESIANRADINLHRFLKYNDLDIDSRIIPNEVYYLKKKDHKAMVAYHTVQDTETLWAISQMYGIYLEDLMAKNRIASLQRLQRGRLLWLIDTRPDTPIQYVEMPKVNPVEKTVIISTPPKQVDTTKSVIILDKPKEVKPTEVPIKDNKPSGSGVIDNRVTTKESTVPVAKDNTQVSDKTRPVFTDPAGPPKIIIEEKIVTKELKNHTVLAKDTYFSIAQLYDMKIGELLTLNDLRLDEKLRVGQVIKVYKVRSTPISGAYESEKKLDGKKDEKVVDVKVKETTDKIPTIINSPGKVLSKDDPANAKAEMPKIITKEEVDRKNMEAIKSASRNIHTVNAGETLFSIAKLHGVTVADLRAWNDLTTNTVEINQQLWFSKNSGKLVETSDYETVMPKPIKNVVKPSENNIYHIMKVGETVFKVSQIYGVTVEQIVKWNNLKNFSVSVGQRILIKK</sequence>
<dbReference type="CDD" id="cd00118">
    <property type="entry name" value="LysM"/>
    <property type="match status" value="5"/>
</dbReference>
<proteinExistence type="predicted"/>
<dbReference type="InterPro" id="IPR036779">
    <property type="entry name" value="LysM_dom_sf"/>
</dbReference>
<dbReference type="CDD" id="cd16894">
    <property type="entry name" value="MltD-like"/>
    <property type="match status" value="1"/>
</dbReference>
<feature type="domain" description="LysM" evidence="2">
    <location>
        <begin position="735"/>
        <end position="778"/>
    </location>
</feature>
<dbReference type="Proteomes" id="UP001304671">
    <property type="component" value="Unassembled WGS sequence"/>
</dbReference>
<protein>
    <submittedName>
        <fullName evidence="3">LysM peptidoglycan-binding domain-containing protein</fullName>
    </submittedName>
</protein>
<dbReference type="InterPro" id="IPR018392">
    <property type="entry name" value="LysM"/>
</dbReference>
<dbReference type="EMBL" id="JAYFUL010000009">
    <property type="protein sequence ID" value="MEA5257714.1"/>
    <property type="molecule type" value="Genomic_DNA"/>
</dbReference>
<feature type="chain" id="PRO_5046119048" evidence="1">
    <location>
        <begin position="20"/>
        <end position="780"/>
    </location>
</feature>
<reference evidence="3 4" key="1">
    <citation type="submission" date="2023-12" db="EMBL/GenBank/DDBJ databases">
        <title>Novel species of the genus Arcicella isolated from rivers.</title>
        <authorList>
            <person name="Lu H."/>
        </authorList>
    </citation>
    <scope>NUCLEOTIDE SEQUENCE [LARGE SCALE GENOMIC DNA]</scope>
    <source>
        <strain evidence="3 4">LMG 21963</strain>
    </source>
</reference>
<dbReference type="InterPro" id="IPR023346">
    <property type="entry name" value="Lysozyme-like_dom_sf"/>
</dbReference>
<dbReference type="SUPFAM" id="SSF53955">
    <property type="entry name" value="Lysozyme-like"/>
    <property type="match status" value="1"/>
</dbReference>
<organism evidence="3 4">
    <name type="scientific">Arcicella aquatica</name>
    <dbReference type="NCBI Taxonomy" id="217141"/>
    <lineage>
        <taxon>Bacteria</taxon>
        <taxon>Pseudomonadati</taxon>
        <taxon>Bacteroidota</taxon>
        <taxon>Cytophagia</taxon>
        <taxon>Cytophagales</taxon>
        <taxon>Flectobacillaceae</taxon>
        <taxon>Arcicella</taxon>
    </lineage>
</organism>
<keyword evidence="1" id="KW-0732">Signal</keyword>
<comment type="caution">
    <text evidence="3">The sequence shown here is derived from an EMBL/GenBank/DDBJ whole genome shotgun (WGS) entry which is preliminary data.</text>
</comment>
<dbReference type="PROSITE" id="PS51782">
    <property type="entry name" value="LYSM"/>
    <property type="match status" value="4"/>
</dbReference>
<feature type="signal peptide" evidence="1">
    <location>
        <begin position="1"/>
        <end position="19"/>
    </location>
</feature>
<dbReference type="SMART" id="SM00257">
    <property type="entry name" value="LysM"/>
    <property type="match status" value="5"/>
</dbReference>
<feature type="domain" description="LysM" evidence="2">
    <location>
        <begin position="373"/>
        <end position="417"/>
    </location>
</feature>
<dbReference type="Gene3D" id="1.10.530.10">
    <property type="match status" value="1"/>
</dbReference>